<evidence type="ECO:0000259" key="13">
    <source>
        <dbReference type="Pfam" id="PF10394"/>
    </source>
</evidence>
<reference evidence="14" key="1">
    <citation type="submission" date="2022-10" db="EMBL/GenBank/DDBJ databases">
        <title>Determination and structural analysis of whole genome sequence of Sarocladium strictum F4-1.</title>
        <authorList>
            <person name="Hu L."/>
            <person name="Jiang Y."/>
        </authorList>
    </citation>
    <scope>NUCLEOTIDE SEQUENCE</scope>
    <source>
        <strain evidence="14">F4-1</strain>
    </source>
</reference>
<dbReference type="GO" id="GO:0004402">
    <property type="term" value="F:histone acetyltransferase activity"/>
    <property type="evidence" value="ECO:0007669"/>
    <property type="project" value="UniProtKB-UniRule"/>
</dbReference>
<evidence type="ECO:0000256" key="10">
    <source>
        <dbReference type="PIRSR" id="PIRSR038084-1"/>
    </source>
</evidence>
<dbReference type="InterPro" id="IPR019467">
    <property type="entry name" value="Hat1_N"/>
</dbReference>
<organism evidence="14 15">
    <name type="scientific">Sarocladium strictum</name>
    <name type="common">Black bundle disease fungus</name>
    <name type="synonym">Acremonium strictum</name>
    <dbReference type="NCBI Taxonomy" id="5046"/>
    <lineage>
        <taxon>Eukaryota</taxon>
        <taxon>Fungi</taxon>
        <taxon>Dikarya</taxon>
        <taxon>Ascomycota</taxon>
        <taxon>Pezizomycotina</taxon>
        <taxon>Sordariomycetes</taxon>
        <taxon>Hypocreomycetidae</taxon>
        <taxon>Hypocreales</taxon>
        <taxon>Sarocladiaceae</taxon>
        <taxon>Sarocladium</taxon>
    </lineage>
</organism>
<evidence type="ECO:0000256" key="6">
    <source>
        <dbReference type="ARBA" id="ARBA00023242"/>
    </source>
</evidence>
<dbReference type="Gene3D" id="1.10.10.390">
    <property type="match status" value="1"/>
</dbReference>
<dbReference type="Proteomes" id="UP001175261">
    <property type="component" value="Unassembled WGS sequence"/>
</dbReference>
<feature type="region of interest" description="Interaction with histone H4 N-terminus" evidence="11">
    <location>
        <begin position="47"/>
        <end position="49"/>
    </location>
</feature>
<evidence type="ECO:0000256" key="5">
    <source>
        <dbReference type="ARBA" id="ARBA00022679"/>
    </source>
</evidence>
<dbReference type="GO" id="GO:0000781">
    <property type="term" value="C:chromosome, telomeric region"/>
    <property type="evidence" value="ECO:0007669"/>
    <property type="project" value="GOC"/>
</dbReference>
<sequence length="491" mass="55134">MAALPNLEDWVVSASDALVVKLLAPEESGLRQIASFHPEHTYHIFGEEEQIFGYKNPKIELRYRANDMRPHLKITQSGKLKAVGDAEPTDIAGILADGHHLPKVAFAKDADFEDSSFQLGNSNWSPPGQLHSTYTTSDGTYEIWKGRLDDPAIKQLNTRVQIFVPMFIEGGSYIGQKPESESTELDLSDADRWTVFFLYRKTPAQGKPDKFSYTFAGFSTVYRFYYFQPPTPPASPASGWELPSGDLDLDELPCRTRLSQFVILPPFQKKGNGAHLYKSIFQHYLKHPQTQEFTIEDPNEDFDDLRDICDLEYLRTVPEFAALSLDKNVTLPKSGPIPQLISGGDKLEAIRLKTKIAPRQFHRVLEMYLMSQLPASVRPQMPTTTDGEEDPLEDGPAPTKADKHVARLWGLVAKQRLYRHNKDVLSQIELSERKEKLEETLGGVGLEYARLLAAYDRAVKHQGASSNANGKRKIGEEAGEGSSKRARTEEA</sequence>
<dbReference type="GO" id="GO:0042393">
    <property type="term" value="F:histone binding"/>
    <property type="evidence" value="ECO:0007669"/>
    <property type="project" value="InterPro"/>
</dbReference>
<comment type="subcellular location">
    <subcellularLocation>
        <location evidence="9">Cytoplasm</location>
    </subcellularLocation>
    <subcellularLocation>
        <location evidence="1 9">Nucleus</location>
    </subcellularLocation>
</comment>
<dbReference type="InterPro" id="IPR013523">
    <property type="entry name" value="Hist_AcTrfase_HAT1_C"/>
</dbReference>
<dbReference type="GO" id="GO:0031509">
    <property type="term" value="P:subtelomeric heterochromatin formation"/>
    <property type="evidence" value="ECO:0007669"/>
    <property type="project" value="InterPro"/>
</dbReference>
<evidence type="ECO:0000256" key="3">
    <source>
        <dbReference type="ARBA" id="ARBA00013184"/>
    </source>
</evidence>
<evidence type="ECO:0000256" key="1">
    <source>
        <dbReference type="ARBA" id="ARBA00004123"/>
    </source>
</evidence>
<feature type="region of interest" description="Disordered" evidence="12">
    <location>
        <begin position="376"/>
        <end position="400"/>
    </location>
</feature>
<evidence type="ECO:0000313" key="14">
    <source>
        <dbReference type="EMBL" id="KAK0389282.1"/>
    </source>
</evidence>
<dbReference type="SUPFAM" id="SSF55729">
    <property type="entry name" value="Acyl-CoA N-acyltransferases (Nat)"/>
    <property type="match status" value="1"/>
</dbReference>
<dbReference type="GO" id="GO:0005634">
    <property type="term" value="C:nucleus"/>
    <property type="evidence" value="ECO:0007669"/>
    <property type="project" value="UniProtKB-SubCell"/>
</dbReference>
<keyword evidence="5 9" id="KW-0808">Transferase</keyword>
<keyword evidence="9" id="KW-0963">Cytoplasm</keyword>
<evidence type="ECO:0000256" key="2">
    <source>
        <dbReference type="ARBA" id="ARBA00010543"/>
    </source>
</evidence>
<dbReference type="PIRSF" id="PIRSF038084">
    <property type="entry name" value="HAT-B_cat"/>
    <property type="match status" value="1"/>
</dbReference>
<dbReference type="EC" id="2.3.1.48" evidence="3 9"/>
<protein>
    <recommendedName>
        <fullName evidence="4 9">Histone acetyltransferase type B catalytic subunit</fullName>
        <ecNumber evidence="3 9">2.3.1.48</ecNumber>
    </recommendedName>
</protein>
<evidence type="ECO:0000256" key="4">
    <source>
        <dbReference type="ARBA" id="ARBA00021268"/>
    </source>
</evidence>
<keyword evidence="6 9" id="KW-0539">Nucleus</keyword>
<feature type="region of interest" description="Interaction with histone H4 N-terminus" evidence="11">
    <location>
        <begin position="222"/>
        <end position="224"/>
    </location>
</feature>
<feature type="domain" description="Histone acetyl transferase HAT1 N-terminal" evidence="13">
    <location>
        <begin position="10"/>
        <end position="169"/>
    </location>
</feature>
<comment type="caution">
    <text evidence="14">The sequence shown here is derived from an EMBL/GenBank/DDBJ whole genome shotgun (WGS) entry which is preliminary data.</text>
</comment>
<keyword evidence="15" id="KW-1185">Reference proteome</keyword>
<evidence type="ECO:0000256" key="8">
    <source>
        <dbReference type="ARBA" id="ARBA00048017"/>
    </source>
</evidence>
<comment type="similarity">
    <text evidence="2 9">Belongs to the HAT1 family.</text>
</comment>
<feature type="binding site" evidence="11">
    <location>
        <position position="299"/>
    </location>
    <ligand>
        <name>acetyl-CoA</name>
        <dbReference type="ChEBI" id="CHEBI:57288"/>
    </ligand>
</feature>
<feature type="compositionally biased region" description="Basic and acidic residues" evidence="12">
    <location>
        <begin position="482"/>
        <end position="491"/>
    </location>
</feature>
<proteinExistence type="inferred from homology"/>
<evidence type="ECO:0000313" key="15">
    <source>
        <dbReference type="Proteomes" id="UP001175261"/>
    </source>
</evidence>
<dbReference type="EMBL" id="JAPDFR010000002">
    <property type="protein sequence ID" value="KAK0389282.1"/>
    <property type="molecule type" value="Genomic_DNA"/>
</dbReference>
<feature type="active site" description="Proton donor/acceptor" evidence="10">
    <location>
        <position position="296"/>
    </location>
</feature>
<evidence type="ECO:0000256" key="11">
    <source>
        <dbReference type="PIRSR" id="PIRSR038084-2"/>
    </source>
</evidence>
<dbReference type="Pfam" id="PF10394">
    <property type="entry name" value="Hat1_N"/>
    <property type="match status" value="1"/>
</dbReference>
<name>A0AA39L9Q0_SARSR</name>
<comment type="function">
    <text evidence="9">Catalytic component of the histone acetylase B (HAT-B) complex. Has intrinsic substrate specificity that modifies lysine in recognition sequence GXGKXG. Involved in DNA double-strand break repair.</text>
</comment>
<dbReference type="GO" id="GO:0005737">
    <property type="term" value="C:cytoplasm"/>
    <property type="evidence" value="ECO:0007669"/>
    <property type="project" value="UniProtKB-SubCell"/>
</dbReference>
<dbReference type="AlphaFoldDB" id="A0AA39L9Q0"/>
<evidence type="ECO:0000256" key="7">
    <source>
        <dbReference type="ARBA" id="ARBA00023315"/>
    </source>
</evidence>
<keyword evidence="7 9" id="KW-0012">Acyltransferase</keyword>
<feature type="region of interest" description="Disordered" evidence="12">
    <location>
        <begin position="461"/>
        <end position="491"/>
    </location>
</feature>
<dbReference type="Gene3D" id="3.90.360.10">
    <property type="entry name" value="Histone acetyl transferase 1 (HAT1), N-terminal domain"/>
    <property type="match status" value="1"/>
</dbReference>
<dbReference type="InterPro" id="IPR037113">
    <property type="entry name" value="Hat1_N_sf"/>
</dbReference>
<dbReference type="InterPro" id="IPR016181">
    <property type="entry name" value="Acyl_CoA_acyltransferase"/>
</dbReference>
<dbReference type="PANTHER" id="PTHR12046">
    <property type="entry name" value="HISTONE ACETYLTRANSFERASE TYPE B CATALYTIC SUBUNIT"/>
    <property type="match status" value="1"/>
</dbReference>
<dbReference type="Pfam" id="PF21184">
    <property type="entry name" value="HAT1_C_fung"/>
    <property type="match status" value="1"/>
</dbReference>
<dbReference type="Gene3D" id="3.40.630.30">
    <property type="match status" value="1"/>
</dbReference>
<evidence type="ECO:0000256" key="9">
    <source>
        <dbReference type="PIRNR" id="PIRNR038084"/>
    </source>
</evidence>
<accession>A0AA39L9Q0</accession>
<comment type="subunit">
    <text evidence="9">Component of the HAT-B complex composed of at least HAT1 and HAT2. The HAT-B complex binds to histone H4 tail.</text>
</comment>
<comment type="catalytic activity">
    <reaction evidence="8 9">
        <text>L-lysyl-[protein] + acetyl-CoA = N(6)-acetyl-L-lysyl-[protein] + CoA + H(+)</text>
        <dbReference type="Rhea" id="RHEA:45948"/>
        <dbReference type="Rhea" id="RHEA-COMP:9752"/>
        <dbReference type="Rhea" id="RHEA-COMP:10731"/>
        <dbReference type="ChEBI" id="CHEBI:15378"/>
        <dbReference type="ChEBI" id="CHEBI:29969"/>
        <dbReference type="ChEBI" id="CHEBI:57287"/>
        <dbReference type="ChEBI" id="CHEBI:57288"/>
        <dbReference type="ChEBI" id="CHEBI:61930"/>
        <dbReference type="EC" id="2.3.1.48"/>
    </reaction>
</comment>
<evidence type="ECO:0000256" key="12">
    <source>
        <dbReference type="SAM" id="MobiDB-lite"/>
    </source>
</evidence>
<dbReference type="InterPro" id="IPR017380">
    <property type="entry name" value="Hist_AcTrfase_B-typ_cat-su"/>
</dbReference>
<feature type="binding site" evidence="11">
    <location>
        <begin position="261"/>
        <end position="263"/>
    </location>
    <ligand>
        <name>acetyl-CoA</name>
        <dbReference type="ChEBI" id="CHEBI:57288"/>
    </ligand>
</feature>
<gene>
    <name evidence="14" type="ORF">NLU13_2857</name>
</gene>